<feature type="domain" description="YbhG-like alpha-helical hairpin" evidence="7">
    <location>
        <begin position="81"/>
        <end position="202"/>
    </location>
</feature>
<organism evidence="9 10">
    <name type="scientific">Candidatus Glassbacteria bacterium RBG_16_58_8</name>
    <dbReference type="NCBI Taxonomy" id="1817866"/>
    <lineage>
        <taxon>Bacteria</taxon>
        <taxon>Candidatus Glassiibacteriota</taxon>
    </lineage>
</organism>
<evidence type="ECO:0000256" key="5">
    <source>
        <dbReference type="ARBA" id="ARBA00023054"/>
    </source>
</evidence>
<evidence type="ECO:0000256" key="6">
    <source>
        <dbReference type="SAM" id="Coils"/>
    </source>
</evidence>
<evidence type="ECO:0000313" key="10">
    <source>
        <dbReference type="Proteomes" id="UP000179034"/>
    </source>
</evidence>
<comment type="similarity">
    <text evidence="2">Belongs to the UPF0194 family.</text>
</comment>
<reference evidence="9 10" key="1">
    <citation type="journal article" date="2016" name="Nat. Commun.">
        <title>Thousands of microbial genomes shed light on interconnected biogeochemical processes in an aquifer system.</title>
        <authorList>
            <person name="Anantharaman K."/>
            <person name="Brown C.T."/>
            <person name="Hug L.A."/>
            <person name="Sharon I."/>
            <person name="Castelle C.J."/>
            <person name="Probst A.J."/>
            <person name="Thomas B.C."/>
            <person name="Singh A."/>
            <person name="Wilkins M.J."/>
            <person name="Karaoz U."/>
            <person name="Brodie E.L."/>
            <person name="Williams K.H."/>
            <person name="Hubbard S.S."/>
            <person name="Banfield J.F."/>
        </authorList>
    </citation>
    <scope>NUCLEOTIDE SEQUENCE [LARGE SCALE GENOMIC DNA]</scope>
</reference>
<evidence type="ECO:0000256" key="2">
    <source>
        <dbReference type="ARBA" id="ARBA00010602"/>
    </source>
</evidence>
<feature type="domain" description="CusB-like beta-barrel" evidence="8">
    <location>
        <begin position="242"/>
        <end position="327"/>
    </location>
</feature>
<dbReference type="Proteomes" id="UP000179034">
    <property type="component" value="Unassembled WGS sequence"/>
</dbReference>
<dbReference type="AlphaFoldDB" id="A0A1F5YCX2"/>
<dbReference type="Pfam" id="PF25954">
    <property type="entry name" value="Beta-barrel_RND_2"/>
    <property type="match status" value="1"/>
</dbReference>
<evidence type="ECO:0000259" key="7">
    <source>
        <dbReference type="Pfam" id="PF25881"/>
    </source>
</evidence>
<dbReference type="PANTHER" id="PTHR32347">
    <property type="entry name" value="EFFLUX SYSTEM COMPONENT YKNX-RELATED"/>
    <property type="match status" value="1"/>
</dbReference>
<keyword evidence="5 6" id="KW-0175">Coiled coil</keyword>
<feature type="coiled-coil region" evidence="6">
    <location>
        <begin position="84"/>
        <end position="137"/>
    </location>
</feature>
<evidence type="ECO:0000313" key="9">
    <source>
        <dbReference type="EMBL" id="OGF97711.1"/>
    </source>
</evidence>
<evidence type="ECO:0000256" key="3">
    <source>
        <dbReference type="ARBA" id="ARBA00022729"/>
    </source>
</evidence>
<accession>A0A1F5YCX2</accession>
<gene>
    <name evidence="9" type="ORF">A2Z06_04210</name>
</gene>
<dbReference type="EMBL" id="MFIW01000067">
    <property type="protein sequence ID" value="OGF97711.1"/>
    <property type="molecule type" value="Genomic_DNA"/>
</dbReference>
<comment type="subcellular location">
    <subcellularLocation>
        <location evidence="1">Periplasm</location>
    </subcellularLocation>
</comment>
<keyword evidence="3" id="KW-0732">Signal</keyword>
<dbReference type="InterPro" id="IPR059052">
    <property type="entry name" value="HH_YbhG-like"/>
</dbReference>
<dbReference type="InterPro" id="IPR050465">
    <property type="entry name" value="UPF0194_transport"/>
</dbReference>
<proteinExistence type="inferred from homology"/>
<evidence type="ECO:0000256" key="1">
    <source>
        <dbReference type="ARBA" id="ARBA00004418"/>
    </source>
</evidence>
<dbReference type="InterPro" id="IPR058792">
    <property type="entry name" value="Beta-barrel_RND_2"/>
</dbReference>
<dbReference type="GO" id="GO:0030313">
    <property type="term" value="C:cell envelope"/>
    <property type="evidence" value="ECO:0007669"/>
    <property type="project" value="UniProtKB-SubCell"/>
</dbReference>
<dbReference type="Pfam" id="PF25881">
    <property type="entry name" value="HH_YBHG"/>
    <property type="match status" value="1"/>
</dbReference>
<evidence type="ECO:0000259" key="8">
    <source>
        <dbReference type="Pfam" id="PF25954"/>
    </source>
</evidence>
<dbReference type="Gene3D" id="2.40.50.100">
    <property type="match status" value="1"/>
</dbReference>
<comment type="caution">
    <text evidence="9">The sequence shown here is derived from an EMBL/GenBank/DDBJ whole genome shotgun (WGS) entry which is preliminary data.</text>
</comment>
<dbReference type="SUPFAM" id="SSF111369">
    <property type="entry name" value="HlyD-like secretion proteins"/>
    <property type="match status" value="2"/>
</dbReference>
<protein>
    <submittedName>
        <fullName evidence="9">Uncharacterized protein</fullName>
    </submittedName>
</protein>
<keyword evidence="4" id="KW-0574">Periplasm</keyword>
<dbReference type="Gene3D" id="2.40.30.170">
    <property type="match status" value="1"/>
</dbReference>
<evidence type="ECO:0000256" key="4">
    <source>
        <dbReference type="ARBA" id="ARBA00022764"/>
    </source>
</evidence>
<dbReference type="PANTHER" id="PTHR32347:SF29">
    <property type="entry name" value="UPF0194 MEMBRANE PROTEIN YBHG"/>
    <property type="match status" value="1"/>
</dbReference>
<name>A0A1F5YCX2_9BACT</name>
<dbReference type="Gene3D" id="1.10.287.470">
    <property type="entry name" value="Helix hairpin bin"/>
    <property type="match status" value="1"/>
</dbReference>
<sequence length="330" mass="36005">MSRKRRMAAIAAVTGVILLVLFTVFRNEEREGSLTASGTVEATEVQLGFLVAGRIESIGVREGDPVKTGQELSSLDLAETGARLNQSRAQVEAARALLAELETGARPEEIAQARAARDAVLERLNDAGRDLDRAERLFQGGAISKEAVEKARTAHQVAMNQHTQADEKLRELESGPRREKIEAQRAALAQTEANVAAIEAVLSQMVIRAPFDGLVSVRHREPGEIVSPGAPVLTIQNRDDRWVRIFVPEDRIGAVRHGAPATIVTDTYRDRSYPGSVAFIASEAEFTPKTVQTAEERVRLVYAVKVRITGDGTYDLKPGMPADVRLELEP</sequence>